<dbReference type="EMBL" id="FQUG01000016">
    <property type="protein sequence ID" value="SHF36474.1"/>
    <property type="molecule type" value="Genomic_DNA"/>
</dbReference>
<dbReference type="GO" id="GO:0043190">
    <property type="term" value="C:ATP-binding cassette (ABC) transporter complex"/>
    <property type="evidence" value="ECO:0007669"/>
    <property type="project" value="InterPro"/>
</dbReference>
<dbReference type="OrthoDB" id="9772924at2"/>
<dbReference type="Gene3D" id="3.10.105.10">
    <property type="entry name" value="Dipeptide-binding Protein, Domain 3"/>
    <property type="match status" value="1"/>
</dbReference>
<protein>
    <submittedName>
        <fullName evidence="6">Peptide/nickel transport system substrate-binding protein</fullName>
    </submittedName>
</protein>
<name>A0A1M5B1U2_9FIRM</name>
<comment type="subcellular location">
    <subcellularLocation>
        <location evidence="1">Cell membrane</location>
        <topology evidence="1">Lipid-anchor</topology>
    </subcellularLocation>
</comment>
<comment type="similarity">
    <text evidence="2">Belongs to the bacterial solute-binding protein 5 family.</text>
</comment>
<dbReference type="PANTHER" id="PTHR30290">
    <property type="entry name" value="PERIPLASMIC BINDING COMPONENT OF ABC TRANSPORTER"/>
    <property type="match status" value="1"/>
</dbReference>
<organism evidence="6 7">
    <name type="scientific">Schwartzia succinivorans DSM 10502</name>
    <dbReference type="NCBI Taxonomy" id="1123243"/>
    <lineage>
        <taxon>Bacteria</taxon>
        <taxon>Bacillati</taxon>
        <taxon>Bacillota</taxon>
        <taxon>Negativicutes</taxon>
        <taxon>Selenomonadales</taxon>
        <taxon>Selenomonadaceae</taxon>
        <taxon>Schwartzia</taxon>
    </lineage>
</organism>
<dbReference type="GO" id="GO:0042597">
    <property type="term" value="C:periplasmic space"/>
    <property type="evidence" value="ECO:0007669"/>
    <property type="project" value="UniProtKB-ARBA"/>
</dbReference>
<evidence type="ECO:0000313" key="6">
    <source>
        <dbReference type="EMBL" id="SHF36474.1"/>
    </source>
</evidence>
<dbReference type="Gene3D" id="3.40.190.10">
    <property type="entry name" value="Periplasmic binding protein-like II"/>
    <property type="match status" value="1"/>
</dbReference>
<reference evidence="6 7" key="1">
    <citation type="submission" date="2016-11" db="EMBL/GenBank/DDBJ databases">
        <authorList>
            <person name="Jaros S."/>
            <person name="Januszkiewicz K."/>
            <person name="Wedrychowicz H."/>
        </authorList>
    </citation>
    <scope>NUCLEOTIDE SEQUENCE [LARGE SCALE GENOMIC DNA]</scope>
    <source>
        <strain evidence="6 7">DSM 10502</strain>
    </source>
</reference>
<dbReference type="PANTHER" id="PTHR30290:SF81">
    <property type="entry name" value="OLIGOPEPTIDE-BINDING PROTEIN OPPA"/>
    <property type="match status" value="1"/>
</dbReference>
<sequence length="523" mass="57856">MKKHVKKLAAVLMSGALLLGAVGCGGGDTKAEKKETLRIGISNFADILDPAEHSIGWAVMRYGLGETLIKFDEKMNVQPWLAESWSISDDKLTWTIKVRDNVKFSNGKPLTAKDCKASIERTLGISVEARAWANIESITAEGQTLTIKTTKPMPNFIGVLGDPYFTIIDTEDTTHDIKRDGPICTGPYVMKSFSRDKAIMEANPYYWDGTPAFKKVEIPSIDDPNTRAMALQSGEIDAAVNIAFGDMALFNDTSKYNVSTIDSIRDVLARINVNEGRPFADKKVREAFICSLDRESYSKTLLKGTFTPGGPAMPPSLDFGFNEIENKDAYNVDRAKKLLSEAGWKDTNGDGIVDKNGKNLEVDFVYYSSRAELPIFAEAAQADAAKIGIKVNLKNVDYNVMDKLGVSGDYDLMISNIMTEQAGDPLNFLNMYWRSNIDGQNPQNSSGYSNPTYDALGDALRVEFDKSKRRDIIISMQKIIMDDAAAIIFGYPQTNIISNKSITGAKIQACDYYWLTKDWKPAN</sequence>
<evidence type="ECO:0000313" key="7">
    <source>
        <dbReference type="Proteomes" id="UP000184404"/>
    </source>
</evidence>
<dbReference type="InterPro" id="IPR039424">
    <property type="entry name" value="SBP_5"/>
</dbReference>
<keyword evidence="3 4" id="KW-0732">Signal</keyword>
<dbReference type="Proteomes" id="UP000184404">
    <property type="component" value="Unassembled WGS sequence"/>
</dbReference>
<evidence type="ECO:0000256" key="1">
    <source>
        <dbReference type="ARBA" id="ARBA00004193"/>
    </source>
</evidence>
<evidence type="ECO:0000256" key="3">
    <source>
        <dbReference type="ARBA" id="ARBA00022729"/>
    </source>
</evidence>
<dbReference type="AlphaFoldDB" id="A0A1M5B1U2"/>
<dbReference type="STRING" id="1123243.SAMN02745190_02494"/>
<dbReference type="GO" id="GO:0015833">
    <property type="term" value="P:peptide transport"/>
    <property type="evidence" value="ECO:0007669"/>
    <property type="project" value="TreeGrafter"/>
</dbReference>
<dbReference type="Pfam" id="PF00496">
    <property type="entry name" value="SBP_bac_5"/>
    <property type="match status" value="1"/>
</dbReference>
<proteinExistence type="inferred from homology"/>
<dbReference type="InterPro" id="IPR023765">
    <property type="entry name" value="SBP_5_CS"/>
</dbReference>
<feature type="signal peptide" evidence="4">
    <location>
        <begin position="1"/>
        <end position="23"/>
    </location>
</feature>
<accession>A0A1M5B1U2</accession>
<dbReference type="PROSITE" id="PS51257">
    <property type="entry name" value="PROKAR_LIPOPROTEIN"/>
    <property type="match status" value="1"/>
</dbReference>
<dbReference type="InterPro" id="IPR000914">
    <property type="entry name" value="SBP_5_dom"/>
</dbReference>
<evidence type="ECO:0000256" key="2">
    <source>
        <dbReference type="ARBA" id="ARBA00005695"/>
    </source>
</evidence>
<keyword evidence="7" id="KW-1185">Reference proteome</keyword>
<feature type="chain" id="PRO_5038873308" evidence="4">
    <location>
        <begin position="24"/>
        <end position="523"/>
    </location>
</feature>
<evidence type="ECO:0000259" key="5">
    <source>
        <dbReference type="Pfam" id="PF00496"/>
    </source>
</evidence>
<evidence type="ECO:0000256" key="4">
    <source>
        <dbReference type="SAM" id="SignalP"/>
    </source>
</evidence>
<dbReference type="GO" id="GO:1904680">
    <property type="term" value="F:peptide transmembrane transporter activity"/>
    <property type="evidence" value="ECO:0007669"/>
    <property type="project" value="TreeGrafter"/>
</dbReference>
<dbReference type="SUPFAM" id="SSF53850">
    <property type="entry name" value="Periplasmic binding protein-like II"/>
    <property type="match status" value="1"/>
</dbReference>
<dbReference type="CDD" id="cd08490">
    <property type="entry name" value="PBP2_NikA_DppA_OppA_like_3"/>
    <property type="match status" value="1"/>
</dbReference>
<feature type="domain" description="Solute-binding protein family 5" evidence="5">
    <location>
        <begin position="76"/>
        <end position="437"/>
    </location>
</feature>
<gene>
    <name evidence="6" type="ORF">SAMN02745190_02494</name>
</gene>
<dbReference type="InterPro" id="IPR030678">
    <property type="entry name" value="Peptide/Ni-bd"/>
</dbReference>
<dbReference type="RefSeq" id="WP_072936572.1">
    <property type="nucleotide sequence ID" value="NZ_FQUG01000016.1"/>
</dbReference>
<dbReference type="PIRSF" id="PIRSF002741">
    <property type="entry name" value="MppA"/>
    <property type="match status" value="1"/>
</dbReference>
<dbReference type="PROSITE" id="PS01040">
    <property type="entry name" value="SBP_BACTERIAL_5"/>
    <property type="match status" value="1"/>
</dbReference>